<reference evidence="2" key="2">
    <citation type="journal article" date="2016" name="Int. J. Syst. Evol. Microbiol.">
        <title>Complete genome sequence and cell structure of Limnochorda pilosa, a Gram-negative spore-former within the phylum Firmicutes.</title>
        <authorList>
            <person name="Watanabe M."/>
            <person name="Kojima H."/>
            <person name="Fukui M."/>
        </authorList>
    </citation>
    <scope>NUCLEOTIDE SEQUENCE [LARGE SCALE GENOMIC DNA]</scope>
    <source>
        <strain evidence="2">HC45</strain>
    </source>
</reference>
<proteinExistence type="predicted"/>
<dbReference type="AlphaFoldDB" id="A0A0K2SGI1"/>
<gene>
    <name evidence="1" type="ORF">LIP_0354</name>
</gene>
<evidence type="ECO:0000313" key="1">
    <source>
        <dbReference type="EMBL" id="BAS26211.1"/>
    </source>
</evidence>
<keyword evidence="2" id="KW-1185">Reference proteome</keyword>
<sequence length="66" mass="6996">MALDCVSGSPEWGDGDAGLIGPGVRPLGPHMARPSSVGLVHGSSVQEVCHLRRTRCLVRDGRKDFV</sequence>
<dbReference type="Proteomes" id="UP000065807">
    <property type="component" value="Chromosome"/>
</dbReference>
<dbReference type="KEGG" id="lpil:LIP_0354"/>
<protein>
    <submittedName>
        <fullName evidence="1">Uncharacterized protein</fullName>
    </submittedName>
</protein>
<evidence type="ECO:0000313" key="2">
    <source>
        <dbReference type="Proteomes" id="UP000065807"/>
    </source>
</evidence>
<organism evidence="1 2">
    <name type="scientific">Limnochorda pilosa</name>
    <dbReference type="NCBI Taxonomy" id="1555112"/>
    <lineage>
        <taxon>Bacteria</taxon>
        <taxon>Bacillati</taxon>
        <taxon>Bacillota</taxon>
        <taxon>Limnochordia</taxon>
        <taxon>Limnochordales</taxon>
        <taxon>Limnochordaceae</taxon>
        <taxon>Limnochorda</taxon>
    </lineage>
</organism>
<reference evidence="2" key="1">
    <citation type="submission" date="2015-07" db="EMBL/GenBank/DDBJ databases">
        <title>Complete genome sequence and phylogenetic analysis of Limnochorda pilosa.</title>
        <authorList>
            <person name="Watanabe M."/>
            <person name="Kojima H."/>
            <person name="Fukui M."/>
        </authorList>
    </citation>
    <scope>NUCLEOTIDE SEQUENCE [LARGE SCALE GENOMIC DNA]</scope>
    <source>
        <strain evidence="2">HC45</strain>
    </source>
</reference>
<name>A0A0K2SGI1_LIMPI</name>
<accession>A0A0K2SGI1</accession>
<dbReference type="EMBL" id="AP014924">
    <property type="protein sequence ID" value="BAS26211.1"/>
    <property type="molecule type" value="Genomic_DNA"/>
</dbReference>
<dbReference type="STRING" id="1555112.LIP_0354"/>